<keyword evidence="2" id="KW-0812">Transmembrane</keyword>
<feature type="non-terminal residue" evidence="3">
    <location>
        <position position="179"/>
    </location>
</feature>
<accession>A0A8T1S7F0</accession>
<proteinExistence type="predicted"/>
<keyword evidence="1" id="KW-0175">Coiled coil</keyword>
<feature type="transmembrane region" description="Helical" evidence="2">
    <location>
        <begin position="24"/>
        <end position="43"/>
    </location>
</feature>
<evidence type="ECO:0000313" key="3">
    <source>
        <dbReference type="EMBL" id="KAG6924969.1"/>
    </source>
</evidence>
<keyword evidence="2" id="KW-0472">Membrane</keyword>
<keyword evidence="2" id="KW-1133">Transmembrane helix</keyword>
<protein>
    <submittedName>
        <fullName evidence="3">Uncharacterized protein</fullName>
    </submittedName>
</protein>
<comment type="caution">
    <text evidence="3">The sequence shown here is derived from an EMBL/GenBank/DDBJ whole genome shotgun (WGS) entry which is preliminary data.</text>
</comment>
<dbReference type="OrthoDB" id="9030481at2759"/>
<evidence type="ECO:0000256" key="2">
    <source>
        <dbReference type="SAM" id="Phobius"/>
    </source>
</evidence>
<gene>
    <name evidence="3" type="ORF">G0U57_016006</name>
</gene>
<name>A0A8T1S7F0_CHESE</name>
<dbReference type="EMBL" id="JAHGAV010000502">
    <property type="protein sequence ID" value="KAG6924969.1"/>
    <property type="molecule type" value="Genomic_DNA"/>
</dbReference>
<organism evidence="3 4">
    <name type="scientific">Chelydra serpentina</name>
    <name type="common">Snapping turtle</name>
    <name type="synonym">Testudo serpentina</name>
    <dbReference type="NCBI Taxonomy" id="8475"/>
    <lineage>
        <taxon>Eukaryota</taxon>
        <taxon>Metazoa</taxon>
        <taxon>Chordata</taxon>
        <taxon>Craniata</taxon>
        <taxon>Vertebrata</taxon>
        <taxon>Euteleostomi</taxon>
        <taxon>Archelosauria</taxon>
        <taxon>Testudinata</taxon>
        <taxon>Testudines</taxon>
        <taxon>Cryptodira</taxon>
        <taxon>Durocryptodira</taxon>
        <taxon>Americhelydia</taxon>
        <taxon>Chelydroidea</taxon>
        <taxon>Chelydridae</taxon>
        <taxon>Chelydra</taxon>
    </lineage>
</organism>
<keyword evidence="4" id="KW-1185">Reference proteome</keyword>
<dbReference type="Proteomes" id="UP000765507">
    <property type="component" value="Unassembled WGS sequence"/>
</dbReference>
<evidence type="ECO:0000313" key="4">
    <source>
        <dbReference type="Proteomes" id="UP000765507"/>
    </source>
</evidence>
<feature type="non-terminal residue" evidence="3">
    <location>
        <position position="1"/>
    </location>
</feature>
<evidence type="ECO:0000256" key="1">
    <source>
        <dbReference type="SAM" id="Coils"/>
    </source>
</evidence>
<dbReference type="PANTHER" id="PTHR41693:SF1">
    <property type="entry name" value="SI:CH211-243A20.3"/>
    <property type="match status" value="1"/>
</dbReference>
<feature type="coiled-coil region" evidence="1">
    <location>
        <begin position="112"/>
        <end position="142"/>
    </location>
</feature>
<dbReference type="AlphaFoldDB" id="A0A8T1S7F0"/>
<dbReference type="PANTHER" id="PTHR41693">
    <property type="entry name" value="HEME-BINDING PROTEIN 1"/>
    <property type="match status" value="1"/>
</dbReference>
<reference evidence="3 4" key="1">
    <citation type="journal article" date="2020" name="G3 (Bethesda)">
        <title>Draft Genome of the Common Snapping Turtle, Chelydra serpentina, a Model for Phenotypic Plasticity in Reptiles.</title>
        <authorList>
            <person name="Das D."/>
            <person name="Singh S.K."/>
            <person name="Bierstedt J."/>
            <person name="Erickson A."/>
            <person name="Galli G.L.J."/>
            <person name="Crossley D.A. 2nd"/>
            <person name="Rhen T."/>
        </authorList>
    </citation>
    <scope>NUCLEOTIDE SEQUENCE [LARGE SCALE GENOMIC DNA]</scope>
    <source>
        <strain evidence="3">KW</strain>
    </source>
</reference>
<sequence>ERERDFEASSQDCPLESRSKELKAWLASIMGVLPVLLFFFLLLNCSCQKDFLNQLQRWNYREGADKVNIHGINSVTRMLEKWGNSIFWQMKHSLLSHPNNLLPEFSSLHPVSEALDDLLREVRSMKKRLEELNERLSVMSRTLFPIRFNALRGQRLSSVQLRRLPFQRRRMYIRRRVQQ</sequence>